<feature type="transmembrane region" description="Helical" evidence="2">
    <location>
        <begin position="163"/>
        <end position="185"/>
    </location>
</feature>
<keyword evidence="2" id="KW-0812">Transmembrane</keyword>
<evidence type="ECO:0000313" key="5">
    <source>
        <dbReference type="Proteomes" id="UP000823561"/>
    </source>
</evidence>
<sequence>MDGPWNKINIPFPSAVSVYRIPYSEATDTVVQYVVAKSEKFLQMFCSEVLQTEIRVLYDVLYVINNSFRRHKPFRALKQVEQCINRVKEMKLQEAVQDLWVACPKKAQRTMGLECGECEVPSQAILEWTCVKMVGGAHLLTCLLDHCSRAFILIRRHLQTGDFLILNLLLISMLSRLWVLFRGLLRALLPLYQCCLELLEPVSSARPLPYLSGCTLPAELATALGPSGTALLDVVDPTGRARRTGRRGARPTLLSRLFGQEGQDPGAAEGGRTGTRGGDLAVTLQEVIQWCRDRKLSQERRSLAFMCVKCRRMVSMEADGQSVTRRLQLFQRALRWGLLHGRWRSPQRRHSLRTLWRQRLGCRASFRTLRNHYGTLTQKNRTFQAGSRTVRAVSSKHKVLPRQPVDSSGEEVGGSDVISAAAVAAGSGGNGKSAKTVPRDPADANEDDIDDIFASIGF</sequence>
<reference evidence="4" key="1">
    <citation type="submission" date="2020-10" db="EMBL/GenBank/DDBJ databases">
        <title>Chromosome-scale genome assembly of the Allis shad, Alosa alosa.</title>
        <authorList>
            <person name="Margot Z."/>
            <person name="Christophe K."/>
            <person name="Cabau C."/>
            <person name="Louis A."/>
            <person name="Berthelot C."/>
            <person name="Parey E."/>
            <person name="Roest Crollius H."/>
            <person name="Montfort J."/>
            <person name="Robinson-Rechavi M."/>
            <person name="Bucao C."/>
            <person name="Bouchez O."/>
            <person name="Gislard M."/>
            <person name="Lluch J."/>
            <person name="Milhes M."/>
            <person name="Lampietro C."/>
            <person name="Lopez Roques C."/>
            <person name="Donnadieu C."/>
            <person name="Braasch I."/>
            <person name="Desvignes T."/>
            <person name="Postlethwait J."/>
            <person name="Bobe J."/>
            <person name="Guiguen Y."/>
        </authorList>
    </citation>
    <scope>NUCLEOTIDE SEQUENCE</scope>
    <source>
        <strain evidence="4">M-15738</strain>
        <tissue evidence="4">Blood</tissue>
    </source>
</reference>
<keyword evidence="2" id="KW-0472">Membrane</keyword>
<dbReference type="PANTHER" id="PTHR34761:SF1">
    <property type="entry name" value="NUCLEOLUS AND NEURAL PROGENITOR PROTEIN"/>
    <property type="match status" value="1"/>
</dbReference>
<accession>A0AAV6H6P9</accession>
<feature type="domain" description="Nucleolus and neural progenitor protein-like N-terminal" evidence="3">
    <location>
        <begin position="5"/>
        <end position="194"/>
    </location>
</feature>
<feature type="region of interest" description="Disordered" evidence="1">
    <location>
        <begin position="425"/>
        <end position="447"/>
    </location>
</feature>
<evidence type="ECO:0000256" key="1">
    <source>
        <dbReference type="SAM" id="MobiDB-lite"/>
    </source>
</evidence>
<dbReference type="PANTHER" id="PTHR34761">
    <property type="entry name" value="NUCLEOLUS AND NEURAL PROGENITOR PROTEIN"/>
    <property type="match status" value="1"/>
</dbReference>
<dbReference type="GO" id="GO:0005634">
    <property type="term" value="C:nucleus"/>
    <property type="evidence" value="ECO:0007669"/>
    <property type="project" value="TreeGrafter"/>
</dbReference>
<dbReference type="EMBL" id="JADWDJ010000003">
    <property type="protein sequence ID" value="KAG5282880.1"/>
    <property type="molecule type" value="Genomic_DNA"/>
</dbReference>
<name>A0AAV6H6P9_9TELE</name>
<organism evidence="4 5">
    <name type="scientific">Alosa alosa</name>
    <name type="common">allis shad</name>
    <dbReference type="NCBI Taxonomy" id="278164"/>
    <lineage>
        <taxon>Eukaryota</taxon>
        <taxon>Metazoa</taxon>
        <taxon>Chordata</taxon>
        <taxon>Craniata</taxon>
        <taxon>Vertebrata</taxon>
        <taxon>Euteleostomi</taxon>
        <taxon>Actinopterygii</taxon>
        <taxon>Neopterygii</taxon>
        <taxon>Teleostei</taxon>
        <taxon>Clupei</taxon>
        <taxon>Clupeiformes</taxon>
        <taxon>Clupeoidei</taxon>
        <taxon>Clupeidae</taxon>
        <taxon>Alosa</taxon>
    </lineage>
</organism>
<keyword evidence="2" id="KW-1133">Transmembrane helix</keyword>
<gene>
    <name evidence="4" type="ORF">AALO_G00035740</name>
</gene>
<evidence type="ECO:0000259" key="3">
    <source>
        <dbReference type="Pfam" id="PF14780"/>
    </source>
</evidence>
<keyword evidence="5" id="KW-1185">Reference proteome</keyword>
<proteinExistence type="predicted"/>
<comment type="caution">
    <text evidence="4">The sequence shown here is derived from an EMBL/GenBank/DDBJ whole genome shotgun (WGS) entry which is preliminary data.</text>
</comment>
<dbReference type="GO" id="GO:0045747">
    <property type="term" value="P:positive regulation of Notch signaling pathway"/>
    <property type="evidence" value="ECO:0007669"/>
    <property type="project" value="TreeGrafter"/>
</dbReference>
<evidence type="ECO:0000256" key="2">
    <source>
        <dbReference type="SAM" id="Phobius"/>
    </source>
</evidence>
<dbReference type="InterPro" id="IPR052835">
    <property type="entry name" value="Nepro"/>
</dbReference>
<dbReference type="AlphaFoldDB" id="A0AAV6H6P9"/>
<evidence type="ECO:0000313" key="4">
    <source>
        <dbReference type="EMBL" id="KAG5282880.1"/>
    </source>
</evidence>
<dbReference type="InterPro" id="IPR027951">
    <property type="entry name" value="Nepro_N"/>
</dbReference>
<dbReference type="Pfam" id="PF14780">
    <property type="entry name" value="NEPRO_N"/>
    <property type="match status" value="1"/>
</dbReference>
<dbReference type="Proteomes" id="UP000823561">
    <property type="component" value="Chromosome 3"/>
</dbReference>
<protein>
    <recommendedName>
        <fullName evidence="3">Nucleolus and neural progenitor protein-like N-terminal domain-containing protein</fullName>
    </recommendedName>
</protein>